<gene>
    <name evidence="1" type="ORF">B0H16DRAFT_1732687</name>
</gene>
<protein>
    <submittedName>
        <fullName evidence="1">Uncharacterized protein</fullName>
    </submittedName>
</protein>
<dbReference type="AlphaFoldDB" id="A0AAD7I147"/>
<reference evidence="1" key="1">
    <citation type="submission" date="2023-03" db="EMBL/GenBank/DDBJ databases">
        <title>Massive genome expansion in bonnet fungi (Mycena s.s.) driven by repeated elements and novel gene families across ecological guilds.</title>
        <authorList>
            <consortium name="Lawrence Berkeley National Laboratory"/>
            <person name="Harder C.B."/>
            <person name="Miyauchi S."/>
            <person name="Viragh M."/>
            <person name="Kuo A."/>
            <person name="Thoen E."/>
            <person name="Andreopoulos B."/>
            <person name="Lu D."/>
            <person name="Skrede I."/>
            <person name="Drula E."/>
            <person name="Henrissat B."/>
            <person name="Morin E."/>
            <person name="Kohler A."/>
            <person name="Barry K."/>
            <person name="LaButti K."/>
            <person name="Morin E."/>
            <person name="Salamov A."/>
            <person name="Lipzen A."/>
            <person name="Mereny Z."/>
            <person name="Hegedus B."/>
            <person name="Baldrian P."/>
            <person name="Stursova M."/>
            <person name="Weitz H."/>
            <person name="Taylor A."/>
            <person name="Grigoriev I.V."/>
            <person name="Nagy L.G."/>
            <person name="Martin F."/>
            <person name="Kauserud H."/>
        </authorList>
    </citation>
    <scope>NUCLEOTIDE SEQUENCE</scope>
    <source>
        <strain evidence="1">CBHHK182m</strain>
    </source>
</reference>
<evidence type="ECO:0000313" key="2">
    <source>
        <dbReference type="Proteomes" id="UP001215598"/>
    </source>
</evidence>
<sequence length="226" mass="25165">MWSITTAEQHIIESQFLHTLVLETPSHSRPSLPSAIQQLAGRLSFPQLRYLKLGGRHHDHGTGPTGSTCCDSFFAGAPRLEDMEWNTDICTKDGFKHFLLAVPSTVRCLRILPCQSTDVRFLLDEILLAINSSCQGLQELEIEQCLSASDDVLVDFIKSRMVAGALSDLIIRFTRHRALESLPDLQPFLEAGLRIKLTSPPPPAYSPLPCSPWYGLEDGLHGWTFP</sequence>
<keyword evidence="2" id="KW-1185">Reference proteome</keyword>
<dbReference type="EMBL" id="JARKIB010000143">
    <property type="protein sequence ID" value="KAJ7732700.1"/>
    <property type="molecule type" value="Genomic_DNA"/>
</dbReference>
<name>A0AAD7I147_9AGAR</name>
<dbReference type="Proteomes" id="UP001215598">
    <property type="component" value="Unassembled WGS sequence"/>
</dbReference>
<dbReference type="SUPFAM" id="SSF52047">
    <property type="entry name" value="RNI-like"/>
    <property type="match status" value="1"/>
</dbReference>
<proteinExistence type="predicted"/>
<dbReference type="InterPro" id="IPR032675">
    <property type="entry name" value="LRR_dom_sf"/>
</dbReference>
<comment type="caution">
    <text evidence="1">The sequence shown here is derived from an EMBL/GenBank/DDBJ whole genome shotgun (WGS) entry which is preliminary data.</text>
</comment>
<dbReference type="Gene3D" id="3.80.10.10">
    <property type="entry name" value="Ribonuclease Inhibitor"/>
    <property type="match status" value="1"/>
</dbReference>
<accession>A0AAD7I147</accession>
<evidence type="ECO:0000313" key="1">
    <source>
        <dbReference type="EMBL" id="KAJ7732700.1"/>
    </source>
</evidence>
<organism evidence="1 2">
    <name type="scientific">Mycena metata</name>
    <dbReference type="NCBI Taxonomy" id="1033252"/>
    <lineage>
        <taxon>Eukaryota</taxon>
        <taxon>Fungi</taxon>
        <taxon>Dikarya</taxon>
        <taxon>Basidiomycota</taxon>
        <taxon>Agaricomycotina</taxon>
        <taxon>Agaricomycetes</taxon>
        <taxon>Agaricomycetidae</taxon>
        <taxon>Agaricales</taxon>
        <taxon>Marasmiineae</taxon>
        <taxon>Mycenaceae</taxon>
        <taxon>Mycena</taxon>
    </lineage>
</organism>